<dbReference type="EMBL" id="CP002959">
    <property type="protein sequence ID" value="AFM14377.1"/>
    <property type="molecule type" value="Genomic_DNA"/>
</dbReference>
<dbReference type="STRING" id="869212.Turpa_3743"/>
<feature type="binding site" evidence="2">
    <location>
        <position position="49"/>
    </location>
    <ligand>
        <name>Zn(2+)</name>
        <dbReference type="ChEBI" id="CHEBI:29105"/>
        <label>2</label>
    </ligand>
</feature>
<gene>
    <name evidence="3" type="ordered locus">Turpa_3743</name>
</gene>
<dbReference type="Gene3D" id="3.40.50.10780">
    <property type="entry name" value="Dipeptide transport protein"/>
    <property type="match status" value="1"/>
</dbReference>
<dbReference type="RefSeq" id="WP_014804854.1">
    <property type="nucleotide sequence ID" value="NC_018020.1"/>
</dbReference>
<dbReference type="InterPro" id="IPR007035">
    <property type="entry name" value="Peptidase_M55"/>
</dbReference>
<feature type="binding site" evidence="2">
    <location>
        <position position="51"/>
    </location>
    <ligand>
        <name>Zn(2+)</name>
        <dbReference type="ChEBI" id="CHEBI:29105"/>
        <label>1</label>
    </ligand>
</feature>
<dbReference type="InterPro" id="IPR036177">
    <property type="entry name" value="Peptidase_M55_sf"/>
</dbReference>
<keyword evidence="2" id="KW-0862">Zinc</keyword>
<dbReference type="Proteomes" id="UP000006048">
    <property type="component" value="Chromosome"/>
</dbReference>
<keyword evidence="2" id="KW-0479">Metal-binding</keyword>
<dbReference type="KEGG" id="tpx:Turpa_3743"/>
<dbReference type="InterPro" id="IPR027476">
    <property type="entry name" value="DppA_N"/>
</dbReference>
<evidence type="ECO:0000313" key="4">
    <source>
        <dbReference type="Proteomes" id="UP000006048"/>
    </source>
</evidence>
<evidence type="ECO:0000256" key="1">
    <source>
        <dbReference type="PIRSR" id="PIRSR015853-1"/>
    </source>
</evidence>
<dbReference type="PIRSF" id="PIRSF015853">
    <property type="entry name" value="Pep_DppA"/>
    <property type="match status" value="1"/>
</dbReference>
<feature type="binding site" evidence="2">
    <location>
        <position position="145"/>
    </location>
    <ligand>
        <name>Zn(2+)</name>
        <dbReference type="ChEBI" id="CHEBI:29105"/>
        <label>2</label>
    </ligand>
</feature>
<accession>I4BAS0</accession>
<dbReference type="Pfam" id="PF04951">
    <property type="entry name" value="Peptidase_M55"/>
    <property type="match status" value="1"/>
</dbReference>
<dbReference type="GO" id="GO:0046872">
    <property type="term" value="F:metal ion binding"/>
    <property type="evidence" value="ECO:0007669"/>
    <property type="project" value="UniProtKB-KW"/>
</dbReference>
<evidence type="ECO:0000256" key="2">
    <source>
        <dbReference type="PIRSR" id="PIRSR015853-2"/>
    </source>
</evidence>
<feature type="binding site" evidence="2">
    <location>
        <position position="176"/>
    </location>
    <ligand>
        <name>Zn(2+)</name>
        <dbReference type="ChEBI" id="CHEBI:29105"/>
        <label>2</label>
    </ligand>
</feature>
<dbReference type="SUPFAM" id="SSF63992">
    <property type="entry name" value="Dipeptide transport protein"/>
    <property type="match status" value="1"/>
</dbReference>
<reference evidence="3 4" key="1">
    <citation type="submission" date="2012-06" db="EMBL/GenBank/DDBJ databases">
        <title>The complete chromosome of genome of Turneriella parva DSM 21527.</title>
        <authorList>
            <consortium name="US DOE Joint Genome Institute (JGI-PGF)"/>
            <person name="Lucas S."/>
            <person name="Han J."/>
            <person name="Lapidus A."/>
            <person name="Bruce D."/>
            <person name="Goodwin L."/>
            <person name="Pitluck S."/>
            <person name="Peters L."/>
            <person name="Kyrpides N."/>
            <person name="Mavromatis K."/>
            <person name="Ivanova N."/>
            <person name="Mikhailova N."/>
            <person name="Chertkov O."/>
            <person name="Detter J.C."/>
            <person name="Tapia R."/>
            <person name="Han C."/>
            <person name="Land M."/>
            <person name="Hauser L."/>
            <person name="Markowitz V."/>
            <person name="Cheng J.-F."/>
            <person name="Hugenholtz P."/>
            <person name="Woyke T."/>
            <person name="Wu D."/>
            <person name="Gronow S."/>
            <person name="Wellnitz S."/>
            <person name="Brambilla E."/>
            <person name="Klenk H.-P."/>
            <person name="Eisen J.A."/>
        </authorList>
    </citation>
    <scope>NUCLEOTIDE SEQUENCE [LARGE SCALE GENOMIC DNA]</scope>
    <source>
        <strain evidence="4">ATCC BAA-1111 / DSM 21527 / NCTC 11395 / H</strain>
    </source>
</reference>
<feature type="binding site" evidence="2">
    <location>
        <position position="49"/>
    </location>
    <ligand>
        <name>Zn(2+)</name>
        <dbReference type="ChEBI" id="CHEBI:29105"/>
        <label>1</label>
    </ligand>
</feature>
<sequence>MSLRNPHFFLAQRSASRRKVVYLLLLLFAGFSTSVTGETPQLRVYISVDMEGVAGVVNEAQLAPGGFEYEKFRRLMTAEANACIEAAFAAGATKVTVSDSHGNGLSLLPEELNPKARLIRSWPRPLMMMQGIDEGYDAAILIGYHASIGVPGAVRAHTMSSKRFFDVRFGGKHASEALLSAATAGHFAVPVVMVTGDDLAVAEAKKDISAKIEGVVVKRAIGYHAADSVSPQAARALISAGTKAALQRLKEFRPYKVAKPVKVEIAFKQMLNAEILAYLPIVERVDGATVSFSGKDVPEAIRFISFVSQYSNAE</sequence>
<proteinExistence type="predicted"/>
<evidence type="ECO:0000313" key="3">
    <source>
        <dbReference type="EMBL" id="AFM14377.1"/>
    </source>
</evidence>
<dbReference type="AlphaFoldDB" id="I4BAS0"/>
<feature type="active site" description="Nucleophile" evidence="1">
    <location>
        <position position="157"/>
    </location>
</feature>
<dbReference type="CDD" id="cd08663">
    <property type="entry name" value="DAP_dppA_1"/>
    <property type="match status" value="1"/>
</dbReference>
<dbReference type="OrthoDB" id="9785420at2"/>
<organism evidence="3 4">
    <name type="scientific">Turneriella parva (strain ATCC BAA-1111 / DSM 21527 / NCTC 11395 / H)</name>
    <name type="common">Leptospira parva</name>
    <dbReference type="NCBI Taxonomy" id="869212"/>
    <lineage>
        <taxon>Bacteria</taxon>
        <taxon>Pseudomonadati</taxon>
        <taxon>Spirochaetota</taxon>
        <taxon>Spirochaetia</taxon>
        <taxon>Leptospirales</taxon>
        <taxon>Leptospiraceae</taxon>
        <taxon>Turneriella</taxon>
    </lineage>
</organism>
<keyword evidence="4" id="KW-1185">Reference proteome</keyword>
<dbReference type="Gene3D" id="3.30.1360.130">
    <property type="entry name" value="Dipeptide transport protein"/>
    <property type="match status" value="1"/>
</dbReference>
<protein>
    <submittedName>
        <fullName evidence="3">Peptidase M55 D-aminopeptidase</fullName>
    </submittedName>
</protein>
<name>I4BAS0_TURPD</name>
<dbReference type="HOGENOM" id="CLU_086038_1_0_12"/>
<feature type="binding site" evidence="2">
    <location>
        <position position="101"/>
    </location>
    <ligand>
        <name>Zn(2+)</name>
        <dbReference type="ChEBI" id="CHEBI:29105"/>
        <label>2</label>
    </ligand>
</feature>